<dbReference type="PANTHER" id="PTHR12526:SF630">
    <property type="entry name" value="GLYCOSYLTRANSFERASE"/>
    <property type="match status" value="1"/>
</dbReference>
<organism evidence="3 4">
    <name type="scientific">Sporofaciens musculi</name>
    <dbReference type="NCBI Taxonomy" id="2681861"/>
    <lineage>
        <taxon>Bacteria</taxon>
        <taxon>Bacillati</taxon>
        <taxon>Bacillota</taxon>
        <taxon>Clostridia</taxon>
        <taxon>Lachnospirales</taxon>
        <taxon>Lachnospiraceae</taxon>
        <taxon>Sporofaciens</taxon>
    </lineage>
</organism>
<dbReference type="Pfam" id="PF13439">
    <property type="entry name" value="Glyco_transf_4"/>
    <property type="match status" value="1"/>
</dbReference>
<dbReference type="AlphaFoldDB" id="A0A7X3MEB9"/>
<keyword evidence="4" id="KW-1185">Reference proteome</keyword>
<dbReference type="PANTHER" id="PTHR12526">
    <property type="entry name" value="GLYCOSYLTRANSFERASE"/>
    <property type="match status" value="1"/>
</dbReference>
<evidence type="ECO:0000259" key="2">
    <source>
        <dbReference type="Pfam" id="PF13439"/>
    </source>
</evidence>
<dbReference type="InterPro" id="IPR028098">
    <property type="entry name" value="Glyco_trans_4-like_N"/>
</dbReference>
<reference evidence="3 4" key="1">
    <citation type="submission" date="2019-12" db="EMBL/GenBank/DDBJ databases">
        <title>Sporaefaciens musculi gen. nov., sp. nov., a novel bacterium isolated from the caecum of an obese mouse.</title>
        <authorList>
            <person name="Rasmussen T.S."/>
            <person name="Streidl T."/>
            <person name="Hitch T.C.A."/>
            <person name="Wortmann E."/>
            <person name="Deptula P."/>
            <person name="Hansen M."/>
            <person name="Nielsen D.S."/>
            <person name="Clavel T."/>
            <person name="Vogensen F.K."/>
        </authorList>
    </citation>
    <scope>NUCLEOTIDE SEQUENCE [LARGE SCALE GENOMIC DNA]</scope>
    <source>
        <strain evidence="3 4">WCA-9-b2</strain>
    </source>
</reference>
<name>A0A7X3MEB9_9FIRM</name>
<sequence length="252" mass="28977">MKRLVIIGGSLSRGGAERVMIYLADYMVKHGIATKIITSKRNDNEYELPSGVQRICLSENTSSNSKIDILNQIKNLQKYIKKNNIDTVLIIGVPTCLYAIPGCIKTGATIFVSERNDPTHFAGKKIVKYISRKLMEKADGYIFQTEDAKKFYEKRLNGRGTVIFNPLLNEKLPDVYIGKREKNIVSVGRLDSQKNQKILIEAFTRIAKEYSDYNLIFYGEGPLRDTLKRQIENYSMQKRIFWKEMYLICLII</sequence>
<protein>
    <submittedName>
        <fullName evidence="3">Glycosyltransferase</fullName>
    </submittedName>
</protein>
<dbReference type="SUPFAM" id="SSF53756">
    <property type="entry name" value="UDP-Glycosyltransferase/glycogen phosphorylase"/>
    <property type="match status" value="1"/>
</dbReference>
<feature type="domain" description="Glycosyltransferase subfamily 4-like N-terminal" evidence="2">
    <location>
        <begin position="14"/>
        <end position="165"/>
    </location>
</feature>
<dbReference type="Proteomes" id="UP000460412">
    <property type="component" value="Unassembled WGS sequence"/>
</dbReference>
<gene>
    <name evidence="3" type="ORF">GN277_05115</name>
</gene>
<dbReference type="Pfam" id="PF00534">
    <property type="entry name" value="Glycos_transf_1"/>
    <property type="match status" value="1"/>
</dbReference>
<evidence type="ECO:0000313" key="3">
    <source>
        <dbReference type="EMBL" id="MXP74781.1"/>
    </source>
</evidence>
<dbReference type="EMBL" id="WUQX01000001">
    <property type="protein sequence ID" value="MXP74781.1"/>
    <property type="molecule type" value="Genomic_DNA"/>
</dbReference>
<dbReference type="GO" id="GO:0016757">
    <property type="term" value="F:glycosyltransferase activity"/>
    <property type="evidence" value="ECO:0007669"/>
    <property type="project" value="InterPro"/>
</dbReference>
<comment type="caution">
    <text evidence="3">The sequence shown here is derived from an EMBL/GenBank/DDBJ whole genome shotgun (WGS) entry which is preliminary data.</text>
</comment>
<dbReference type="InterPro" id="IPR001296">
    <property type="entry name" value="Glyco_trans_1"/>
</dbReference>
<evidence type="ECO:0000313" key="4">
    <source>
        <dbReference type="Proteomes" id="UP000460412"/>
    </source>
</evidence>
<keyword evidence="3" id="KW-0808">Transferase</keyword>
<accession>A0A7X3MEB9</accession>
<proteinExistence type="predicted"/>
<dbReference type="Gene3D" id="3.40.50.2000">
    <property type="entry name" value="Glycogen Phosphorylase B"/>
    <property type="match status" value="2"/>
</dbReference>
<evidence type="ECO:0000259" key="1">
    <source>
        <dbReference type="Pfam" id="PF00534"/>
    </source>
</evidence>
<feature type="domain" description="Glycosyl transferase family 1" evidence="1">
    <location>
        <begin position="178"/>
        <end position="242"/>
    </location>
</feature>